<evidence type="ECO:0000313" key="11">
    <source>
        <dbReference type="Proteomes" id="UP000218676"/>
    </source>
</evidence>
<feature type="domain" description="Flavodoxin-like" evidence="8">
    <location>
        <begin position="3"/>
        <end position="160"/>
    </location>
</feature>
<evidence type="ECO:0000313" key="10">
    <source>
        <dbReference type="EMBL" id="QOD57279.1"/>
    </source>
</evidence>
<evidence type="ECO:0000313" key="12">
    <source>
        <dbReference type="Proteomes" id="UP000516656"/>
    </source>
</evidence>
<evidence type="ECO:0000256" key="4">
    <source>
        <dbReference type="ARBA" id="ARBA00022630"/>
    </source>
</evidence>
<dbReference type="SUPFAM" id="SSF52218">
    <property type="entry name" value="Flavoproteins"/>
    <property type="match status" value="1"/>
</dbReference>
<evidence type="ECO:0000256" key="2">
    <source>
        <dbReference type="ARBA" id="ARBA00005267"/>
    </source>
</evidence>
<comment type="function">
    <text evidence="7">Low-potential electron donor to a number of redox enzymes.</text>
</comment>
<dbReference type="NCBIfam" id="TIGR01752">
    <property type="entry name" value="flav_long"/>
    <property type="match status" value="1"/>
</dbReference>
<dbReference type="GO" id="GO:0009055">
    <property type="term" value="F:electron transfer activity"/>
    <property type="evidence" value="ECO:0007669"/>
    <property type="project" value="UniProtKB-UniRule"/>
</dbReference>
<dbReference type="NCBIfam" id="NF006739">
    <property type="entry name" value="PRK09267.1-5"/>
    <property type="match status" value="1"/>
</dbReference>
<accession>A0A1V1V4E9</accession>
<dbReference type="EMBL" id="AP018045">
    <property type="protein sequence ID" value="BAX53699.1"/>
    <property type="molecule type" value="Genomic_DNA"/>
</dbReference>
<protein>
    <recommendedName>
        <fullName evidence="7">Flavodoxin</fullName>
    </recommendedName>
</protein>
<reference evidence="10 12" key="3">
    <citation type="submission" date="2020-09" db="EMBL/GenBank/DDBJ databases">
        <title>Complete, closed and curated genome sequences of Photobacterium damselae subsp. piscicida isolates from Australia indicate localised evolution and additional plasmid-borne pathogenicity mechanisms.</title>
        <authorList>
            <person name="Baseggio L."/>
            <person name="Silayeva O."/>
            <person name="Buller N."/>
            <person name="Landos M."/>
            <person name="Engelstaedter J."/>
            <person name="Barnes A.C."/>
        </authorList>
    </citation>
    <scope>NUCLEOTIDE SEQUENCE [LARGE SCALE GENOMIC DNA]</scope>
    <source>
        <strain evidence="10 12">AS-16-0540-1</strain>
    </source>
</reference>
<evidence type="ECO:0000256" key="5">
    <source>
        <dbReference type="ARBA" id="ARBA00022643"/>
    </source>
</evidence>
<dbReference type="EMBL" id="CP061854">
    <property type="protein sequence ID" value="QOD57279.1"/>
    <property type="molecule type" value="Genomic_DNA"/>
</dbReference>
<dbReference type="InterPro" id="IPR001226">
    <property type="entry name" value="Flavodoxin_CS"/>
</dbReference>
<dbReference type="InterPro" id="IPR010086">
    <property type="entry name" value="Flavodoxin_lc"/>
</dbReference>
<keyword evidence="3 7" id="KW-0813">Transport</keyword>
<evidence type="ECO:0000259" key="8">
    <source>
        <dbReference type="PROSITE" id="PS50902"/>
    </source>
</evidence>
<dbReference type="InterPro" id="IPR029039">
    <property type="entry name" value="Flavoprotein-like_sf"/>
</dbReference>
<dbReference type="GO" id="GO:0010181">
    <property type="term" value="F:FMN binding"/>
    <property type="evidence" value="ECO:0007669"/>
    <property type="project" value="UniProtKB-UniRule"/>
</dbReference>
<proteinExistence type="inferred from homology"/>
<dbReference type="Gene3D" id="3.40.50.360">
    <property type="match status" value="1"/>
</dbReference>
<keyword evidence="6 7" id="KW-0249">Electron transport</keyword>
<evidence type="ECO:0000256" key="6">
    <source>
        <dbReference type="ARBA" id="ARBA00022982"/>
    </source>
</evidence>
<dbReference type="Proteomes" id="UP000218676">
    <property type="component" value="Chromosome 1"/>
</dbReference>
<dbReference type="InterPro" id="IPR050619">
    <property type="entry name" value="Flavodoxin"/>
</dbReference>
<keyword evidence="4 7" id="KW-0285">Flavoprotein</keyword>
<dbReference type="PIRSF" id="PIRSF038996">
    <property type="entry name" value="FldA"/>
    <property type="match status" value="1"/>
</dbReference>
<evidence type="ECO:0000256" key="1">
    <source>
        <dbReference type="ARBA" id="ARBA00001917"/>
    </source>
</evidence>
<name>A0A1V1V4E9_PHODP</name>
<organism evidence="10 12">
    <name type="scientific">Photobacterium damsela subsp. piscicida</name>
    <name type="common">Pasteurella piscicida</name>
    <dbReference type="NCBI Taxonomy" id="38294"/>
    <lineage>
        <taxon>Bacteria</taxon>
        <taxon>Pseudomonadati</taxon>
        <taxon>Pseudomonadota</taxon>
        <taxon>Gammaproteobacteria</taxon>
        <taxon>Vibrionales</taxon>
        <taxon>Vibrionaceae</taxon>
        <taxon>Photobacterium</taxon>
    </lineage>
</organism>
<evidence type="ECO:0000256" key="7">
    <source>
        <dbReference type="PIRNR" id="PIRNR038996"/>
    </source>
</evidence>
<keyword evidence="5 7" id="KW-0288">FMN</keyword>
<dbReference type="PROSITE" id="PS50902">
    <property type="entry name" value="FLAVODOXIN_LIKE"/>
    <property type="match status" value="1"/>
</dbReference>
<dbReference type="PROSITE" id="PS00201">
    <property type="entry name" value="FLAVODOXIN"/>
    <property type="match status" value="1"/>
</dbReference>
<comment type="cofactor">
    <cofactor evidence="1 7">
        <name>FMN</name>
        <dbReference type="ChEBI" id="CHEBI:58210"/>
    </cofactor>
</comment>
<dbReference type="Pfam" id="PF00258">
    <property type="entry name" value="Flavodoxin_1"/>
    <property type="match status" value="1"/>
</dbReference>
<dbReference type="NCBIfam" id="NF006736">
    <property type="entry name" value="PRK09267.1-2"/>
    <property type="match status" value="1"/>
</dbReference>
<gene>
    <name evidence="10" type="primary">fldA</name>
    <name evidence="10" type="ORF">IC627_04690</name>
    <name evidence="9" type="ORF">PDPUS_1_02325</name>
</gene>
<dbReference type="PANTHER" id="PTHR42809">
    <property type="entry name" value="FLAVODOXIN 2"/>
    <property type="match status" value="1"/>
</dbReference>
<dbReference type="AlphaFoldDB" id="A0A1V1V4E9"/>
<comment type="similarity">
    <text evidence="2 7">Belongs to the flavodoxin family.</text>
</comment>
<dbReference type="RefSeq" id="WP_086957083.1">
    <property type="nucleotide sequence ID" value="NZ_AP018045.1"/>
</dbReference>
<evidence type="ECO:0000313" key="9">
    <source>
        <dbReference type="EMBL" id="BAX53699.1"/>
    </source>
</evidence>
<reference evidence="11" key="2">
    <citation type="submission" date="2017-05" db="EMBL/GenBank/DDBJ databases">
        <title>Whole genome sequence of fish pathogenic bacteria, Photobacterium damselae subsp. piscicida, strain 91-197, isolated from hybrid striped bass (Morone sp.) in USA.</title>
        <authorList>
            <person name="Teru Y."/>
            <person name="Hikima J."/>
            <person name="Kono T."/>
            <person name="Sakai M."/>
            <person name="Takano T."/>
            <person name="Hawke J.P."/>
            <person name="Takeyama H."/>
            <person name="Aoki T."/>
        </authorList>
    </citation>
    <scope>NUCLEOTIDE SEQUENCE [LARGE SCALE GENOMIC DNA]</scope>
    <source>
        <strain evidence="11">91-197</strain>
    </source>
</reference>
<dbReference type="Proteomes" id="UP000516656">
    <property type="component" value="Chromosome 1"/>
</dbReference>
<dbReference type="InterPro" id="IPR008254">
    <property type="entry name" value="Flavodoxin/NO_synth"/>
</dbReference>
<reference evidence="9" key="1">
    <citation type="journal article" date="2017" name="Genome Announc.">
        <title>Whole-Genome Sequence of Photobacterium damselae subsp. piscicida Strain 91-197, Isolated from Hybrid Striped Bass (Morone sp.) in the United States.</title>
        <authorList>
            <person name="Teru Y."/>
            <person name="Hikima J."/>
            <person name="Kono T."/>
            <person name="Sakai M."/>
            <person name="Takano T."/>
            <person name="Hawke J.P."/>
            <person name="Takeyama H."/>
            <person name="Aoki T."/>
        </authorList>
    </citation>
    <scope>NUCLEOTIDE SEQUENCE</scope>
    <source>
        <strain evidence="9">91-197</strain>
    </source>
</reference>
<sequence>MNIGIFFGSDSGQTEAVANLIANKLNLTAQDIQDCDDTSFDDYDLLILGTPTVNYGEMQPDWDYFVPTLEDMDLAGKKVALFGLGDQMDYPDSFQDAMGDLAELIEQAGGELVGFTSTESYQFNDSRAQRGEQFVGLAIDADRQSELTEARIDAWLKQLQLA</sequence>
<dbReference type="PANTHER" id="PTHR42809:SF1">
    <property type="entry name" value="FLAVODOXIN 1"/>
    <property type="match status" value="1"/>
</dbReference>
<evidence type="ECO:0000256" key="3">
    <source>
        <dbReference type="ARBA" id="ARBA00022448"/>
    </source>
</evidence>